<keyword evidence="2 5" id="KW-0645">Protease</keyword>
<evidence type="ECO:0000259" key="8">
    <source>
        <dbReference type="Pfam" id="PF00082"/>
    </source>
</evidence>
<comment type="similarity">
    <text evidence="1 5 6">Belongs to the peptidase S8 family.</text>
</comment>
<dbReference type="GO" id="GO:0006508">
    <property type="term" value="P:proteolysis"/>
    <property type="evidence" value="ECO:0007669"/>
    <property type="project" value="UniProtKB-KW"/>
</dbReference>
<keyword evidence="10" id="KW-1185">Reference proteome</keyword>
<evidence type="ECO:0000256" key="4">
    <source>
        <dbReference type="ARBA" id="ARBA00022825"/>
    </source>
</evidence>
<feature type="active site" description="Charge relay system" evidence="5">
    <location>
        <position position="288"/>
    </location>
</feature>
<evidence type="ECO:0000256" key="1">
    <source>
        <dbReference type="ARBA" id="ARBA00011073"/>
    </source>
</evidence>
<accession>A0A315Z5Y1</accession>
<dbReference type="PRINTS" id="PR00723">
    <property type="entry name" value="SUBTILISIN"/>
</dbReference>
<dbReference type="InterPro" id="IPR050131">
    <property type="entry name" value="Peptidase_S8_subtilisin-like"/>
</dbReference>
<keyword evidence="3 5" id="KW-0378">Hydrolase</keyword>
<evidence type="ECO:0000313" key="10">
    <source>
        <dbReference type="Proteomes" id="UP000245535"/>
    </source>
</evidence>
<dbReference type="PROSITE" id="PS00137">
    <property type="entry name" value="SUBTILASE_HIS"/>
    <property type="match status" value="1"/>
</dbReference>
<keyword evidence="7" id="KW-0472">Membrane</keyword>
<dbReference type="InterPro" id="IPR000209">
    <property type="entry name" value="Peptidase_S8/S53_dom"/>
</dbReference>
<evidence type="ECO:0000256" key="2">
    <source>
        <dbReference type="ARBA" id="ARBA00022670"/>
    </source>
</evidence>
<evidence type="ECO:0000313" key="9">
    <source>
        <dbReference type="EMBL" id="PWJ37986.1"/>
    </source>
</evidence>
<dbReference type="Gene3D" id="3.40.50.200">
    <property type="entry name" value="Peptidase S8/S53 domain"/>
    <property type="match status" value="1"/>
</dbReference>
<name>A0A315Z5Y1_SEDFL</name>
<evidence type="ECO:0000256" key="5">
    <source>
        <dbReference type="PROSITE-ProRule" id="PRU01240"/>
    </source>
</evidence>
<dbReference type="AlphaFoldDB" id="A0A315Z5Y1"/>
<dbReference type="InterPro" id="IPR023827">
    <property type="entry name" value="Peptidase_S8_Asp-AS"/>
</dbReference>
<keyword evidence="7" id="KW-0812">Transmembrane</keyword>
<dbReference type="PANTHER" id="PTHR43806:SF11">
    <property type="entry name" value="CEREVISIN-RELATED"/>
    <property type="match status" value="1"/>
</dbReference>
<dbReference type="OrthoDB" id="9798386at2"/>
<evidence type="ECO:0000256" key="6">
    <source>
        <dbReference type="RuleBase" id="RU003355"/>
    </source>
</evidence>
<feature type="transmembrane region" description="Helical" evidence="7">
    <location>
        <begin position="6"/>
        <end position="26"/>
    </location>
</feature>
<comment type="caution">
    <text evidence="9">The sequence shown here is derived from an EMBL/GenBank/DDBJ whole genome shotgun (WGS) entry which is preliminary data.</text>
</comment>
<dbReference type="InterPro" id="IPR036852">
    <property type="entry name" value="Peptidase_S8/S53_dom_sf"/>
</dbReference>
<feature type="active site" description="Charge relay system" evidence="5">
    <location>
        <position position="450"/>
    </location>
</feature>
<keyword evidence="4 5" id="KW-0720">Serine protease</keyword>
<reference evidence="9 10" key="1">
    <citation type="submission" date="2018-03" db="EMBL/GenBank/DDBJ databases">
        <title>Genomic Encyclopedia of Archaeal and Bacterial Type Strains, Phase II (KMG-II): from individual species to whole genera.</title>
        <authorList>
            <person name="Goeker M."/>
        </authorList>
    </citation>
    <scope>NUCLEOTIDE SEQUENCE [LARGE SCALE GENOMIC DNA]</scope>
    <source>
        <strain evidence="9 10">DSM 28229</strain>
    </source>
</reference>
<dbReference type="SUPFAM" id="SSF52743">
    <property type="entry name" value="Subtilisin-like"/>
    <property type="match status" value="1"/>
</dbReference>
<dbReference type="PANTHER" id="PTHR43806">
    <property type="entry name" value="PEPTIDASE S8"/>
    <property type="match status" value="1"/>
</dbReference>
<feature type="active site" description="Charge relay system" evidence="5">
    <location>
        <position position="260"/>
    </location>
</feature>
<dbReference type="PROSITE" id="PS00138">
    <property type="entry name" value="SUBTILASE_SER"/>
    <property type="match status" value="1"/>
</dbReference>
<dbReference type="InterPro" id="IPR022398">
    <property type="entry name" value="Peptidase_S8_His-AS"/>
</dbReference>
<dbReference type="InterPro" id="IPR015500">
    <property type="entry name" value="Peptidase_S8_subtilisin-rel"/>
</dbReference>
<dbReference type="Pfam" id="PF00082">
    <property type="entry name" value="Peptidase_S8"/>
    <property type="match status" value="1"/>
</dbReference>
<gene>
    <name evidence="9" type="ORF">BC781_108121</name>
</gene>
<dbReference type="InterPro" id="IPR023828">
    <property type="entry name" value="Peptidase_S8_Ser-AS"/>
</dbReference>
<dbReference type="PROSITE" id="PS00136">
    <property type="entry name" value="SUBTILASE_ASP"/>
    <property type="match status" value="1"/>
</dbReference>
<proteinExistence type="inferred from homology"/>
<evidence type="ECO:0000256" key="7">
    <source>
        <dbReference type="SAM" id="Phobius"/>
    </source>
</evidence>
<dbReference type="RefSeq" id="WP_109622195.1">
    <property type="nucleotide sequence ID" value="NZ_QGDO01000008.1"/>
</dbReference>
<dbReference type="PROSITE" id="PS51892">
    <property type="entry name" value="SUBTILASE"/>
    <property type="match status" value="1"/>
</dbReference>
<dbReference type="EMBL" id="QGDO01000008">
    <property type="protein sequence ID" value="PWJ37986.1"/>
    <property type="molecule type" value="Genomic_DNA"/>
</dbReference>
<sequence length="526" mass="57900">MLNFLSSLYPISLFLMVAVFATWYTFDLKGIRHRLFGYAKITSASIFLLSFFVSYKLEWATLLWLARDISIFVVLMSLYETFLKYKLITSTVVLTISSGIGFNMYQAGNLNFHSASSSFSANKGAELLINIKNTDQLAELQSLLKPFDASFAEAFPHLQSKGITDLDECYTIDLKDASQQTKLIEALRSSGLVDWVEENETIKLKPNKSEKVSSAKKNWKHLNDPLLTNVWEFNYLEINELSASLRKLKPKKKASIYILDTGVDGNHEDLNANYISLDKKYDSDTDIHGTHCAGIASAVSNNKLGIASLNFENKFTTITGITVLPNGSGTQEAIIDGIILAADNGADVISMSLGGRSNDKRQRAYNKAIEYANKKGAIVVVAAGNEAQNATKSVPASCKNVITVSAVGNELQMADFSNFVNDIEYKVAAPGVGILSTVPNNKYESLDGTSMATPYVAGIIGILKSLSPELTTAEVYKILSETGIDTNETKLTGKFIQPNKALNKLDLSSSIWDWIWKVLFNFNPLK</sequence>
<feature type="transmembrane region" description="Helical" evidence="7">
    <location>
        <begin position="85"/>
        <end position="105"/>
    </location>
</feature>
<evidence type="ECO:0000256" key="3">
    <source>
        <dbReference type="ARBA" id="ARBA00022801"/>
    </source>
</evidence>
<protein>
    <submittedName>
        <fullName evidence="9">Thermitase</fullName>
    </submittedName>
</protein>
<dbReference type="GO" id="GO:0004252">
    <property type="term" value="F:serine-type endopeptidase activity"/>
    <property type="evidence" value="ECO:0007669"/>
    <property type="project" value="UniProtKB-UniRule"/>
</dbReference>
<organism evidence="9 10">
    <name type="scientific">Sediminitomix flava</name>
    <dbReference type="NCBI Taxonomy" id="379075"/>
    <lineage>
        <taxon>Bacteria</taxon>
        <taxon>Pseudomonadati</taxon>
        <taxon>Bacteroidota</taxon>
        <taxon>Cytophagia</taxon>
        <taxon>Cytophagales</taxon>
        <taxon>Flammeovirgaceae</taxon>
        <taxon>Sediminitomix</taxon>
    </lineage>
</organism>
<feature type="domain" description="Peptidase S8/S53" evidence="8">
    <location>
        <begin position="252"/>
        <end position="483"/>
    </location>
</feature>
<dbReference type="Proteomes" id="UP000245535">
    <property type="component" value="Unassembled WGS sequence"/>
</dbReference>
<keyword evidence="7" id="KW-1133">Transmembrane helix</keyword>